<comment type="subcellular location">
    <subcellularLocation>
        <location evidence="1">Membrane</location>
        <topology evidence="1">Multi-pass membrane protein</topology>
    </subcellularLocation>
</comment>
<feature type="domain" description="ResB-like" evidence="7">
    <location>
        <begin position="84"/>
        <end position="123"/>
    </location>
</feature>
<evidence type="ECO:0000256" key="5">
    <source>
        <dbReference type="ARBA" id="ARBA00023136"/>
    </source>
</evidence>
<dbReference type="Pfam" id="PF05140">
    <property type="entry name" value="ResB"/>
    <property type="match status" value="1"/>
</dbReference>
<dbReference type="AlphaFoldDB" id="A0A382RLM3"/>
<dbReference type="EMBL" id="UINC01122384">
    <property type="protein sequence ID" value="SVC98162.1"/>
    <property type="molecule type" value="Genomic_DNA"/>
</dbReference>
<evidence type="ECO:0000256" key="1">
    <source>
        <dbReference type="ARBA" id="ARBA00004141"/>
    </source>
</evidence>
<accession>A0A382RLM3</accession>
<reference evidence="8" key="1">
    <citation type="submission" date="2018-05" db="EMBL/GenBank/DDBJ databases">
        <authorList>
            <person name="Lanie J.A."/>
            <person name="Ng W.-L."/>
            <person name="Kazmierczak K.M."/>
            <person name="Andrzejewski T.M."/>
            <person name="Davidsen T.M."/>
            <person name="Wayne K.J."/>
            <person name="Tettelin H."/>
            <person name="Glass J.I."/>
            <person name="Rusch D."/>
            <person name="Podicherti R."/>
            <person name="Tsui H.-C.T."/>
            <person name="Winkler M.E."/>
        </authorList>
    </citation>
    <scope>NUCLEOTIDE SEQUENCE</scope>
</reference>
<feature type="transmembrane region" description="Helical" evidence="6">
    <location>
        <begin position="12"/>
        <end position="31"/>
    </location>
</feature>
<keyword evidence="4 6" id="KW-1133">Transmembrane helix</keyword>
<evidence type="ECO:0000313" key="8">
    <source>
        <dbReference type="EMBL" id="SVC98162.1"/>
    </source>
</evidence>
<evidence type="ECO:0000256" key="3">
    <source>
        <dbReference type="ARBA" id="ARBA00022748"/>
    </source>
</evidence>
<evidence type="ECO:0000256" key="6">
    <source>
        <dbReference type="SAM" id="Phobius"/>
    </source>
</evidence>
<keyword evidence="5 6" id="KW-0472">Membrane</keyword>
<dbReference type="InterPro" id="IPR007816">
    <property type="entry name" value="ResB-like_domain"/>
</dbReference>
<keyword evidence="3" id="KW-0201">Cytochrome c-type biogenesis</keyword>
<protein>
    <recommendedName>
        <fullName evidence="7">ResB-like domain-containing protein</fullName>
    </recommendedName>
</protein>
<evidence type="ECO:0000256" key="2">
    <source>
        <dbReference type="ARBA" id="ARBA00022692"/>
    </source>
</evidence>
<gene>
    <name evidence="8" type="ORF">METZ01_LOCUS351016</name>
</gene>
<feature type="transmembrane region" description="Helical" evidence="6">
    <location>
        <begin position="88"/>
        <end position="108"/>
    </location>
</feature>
<dbReference type="GO" id="GO:0016020">
    <property type="term" value="C:membrane"/>
    <property type="evidence" value="ECO:0007669"/>
    <property type="project" value="UniProtKB-SubCell"/>
</dbReference>
<organism evidence="8">
    <name type="scientific">marine metagenome</name>
    <dbReference type="NCBI Taxonomy" id="408172"/>
    <lineage>
        <taxon>unclassified sequences</taxon>
        <taxon>metagenomes</taxon>
        <taxon>ecological metagenomes</taxon>
    </lineage>
</organism>
<proteinExistence type="predicted"/>
<name>A0A382RLM3_9ZZZZ</name>
<sequence>MKENIKIIGSPKIFAFTVMWMIVLVFVGTIVQRDIGLYAAQMQYFSSWFTWFWFLPFPSGKLTMLIIFINLSCYFFRPNIFQTKKLGITITHSGVILMLVGGALTSFFSHEGSVVIDEGKISNYYENYYNKELVIVETSNPKYDHFTIFDSPLLIKDNLLSDQSIPFTIEILDYFVNCKPVSRIYEGGEE</sequence>
<evidence type="ECO:0000259" key="7">
    <source>
        <dbReference type="Pfam" id="PF05140"/>
    </source>
</evidence>
<feature type="non-terminal residue" evidence="8">
    <location>
        <position position="190"/>
    </location>
</feature>
<evidence type="ECO:0000256" key="4">
    <source>
        <dbReference type="ARBA" id="ARBA00022989"/>
    </source>
</evidence>
<keyword evidence="2 6" id="KW-0812">Transmembrane</keyword>
<feature type="transmembrane region" description="Helical" evidence="6">
    <location>
        <begin position="51"/>
        <end position="76"/>
    </location>
</feature>
<dbReference type="GO" id="GO:0017004">
    <property type="term" value="P:cytochrome complex assembly"/>
    <property type="evidence" value="ECO:0007669"/>
    <property type="project" value="UniProtKB-KW"/>
</dbReference>